<accession>X1PN36</accession>
<feature type="domain" description="Ribosome recycling factor" evidence="3">
    <location>
        <begin position="22"/>
        <end position="71"/>
    </location>
</feature>
<dbReference type="GO" id="GO:0006412">
    <property type="term" value="P:translation"/>
    <property type="evidence" value="ECO:0007669"/>
    <property type="project" value="UniProtKB-KW"/>
</dbReference>
<name>X1PN36_9ZZZZ</name>
<evidence type="ECO:0000259" key="3">
    <source>
        <dbReference type="Pfam" id="PF01765"/>
    </source>
</evidence>
<dbReference type="InterPro" id="IPR002661">
    <property type="entry name" value="Ribosome_recyc_fac"/>
</dbReference>
<comment type="caution">
    <text evidence="4">The sequence shown here is derived from an EMBL/GenBank/DDBJ whole genome shotgun (WGS) entry which is preliminary data.</text>
</comment>
<evidence type="ECO:0000256" key="1">
    <source>
        <dbReference type="ARBA" id="ARBA00005912"/>
    </source>
</evidence>
<reference evidence="4" key="1">
    <citation type="journal article" date="2014" name="Front. Microbiol.">
        <title>High frequency of phylogenetically diverse reductive dehalogenase-homologous genes in deep subseafloor sedimentary metagenomes.</title>
        <authorList>
            <person name="Kawai M."/>
            <person name="Futagami T."/>
            <person name="Toyoda A."/>
            <person name="Takaki Y."/>
            <person name="Nishi S."/>
            <person name="Hori S."/>
            <person name="Arai W."/>
            <person name="Tsubouchi T."/>
            <person name="Morono Y."/>
            <person name="Uchiyama I."/>
            <person name="Ito T."/>
            <person name="Fujiyama A."/>
            <person name="Inagaki F."/>
            <person name="Takami H."/>
        </authorList>
    </citation>
    <scope>NUCLEOTIDE SEQUENCE</scope>
    <source>
        <strain evidence="4">Expedition CK06-06</strain>
    </source>
</reference>
<dbReference type="PANTHER" id="PTHR20982">
    <property type="entry name" value="RIBOSOME RECYCLING FACTOR"/>
    <property type="match status" value="1"/>
</dbReference>
<protein>
    <recommendedName>
        <fullName evidence="3">Ribosome recycling factor domain-containing protein</fullName>
    </recommendedName>
</protein>
<feature type="non-terminal residue" evidence="4">
    <location>
        <position position="71"/>
    </location>
</feature>
<evidence type="ECO:0000313" key="4">
    <source>
        <dbReference type="EMBL" id="GAI32289.1"/>
    </source>
</evidence>
<organism evidence="4">
    <name type="scientific">marine sediment metagenome</name>
    <dbReference type="NCBI Taxonomy" id="412755"/>
    <lineage>
        <taxon>unclassified sequences</taxon>
        <taxon>metagenomes</taxon>
        <taxon>ecological metagenomes</taxon>
    </lineage>
</organism>
<sequence>MSDYKQIIEKIEPELKKAINFLEEEMLKIRTSLFSPSLIENIKVEFEGNQLSIKELAAVSLISPREMLIQP</sequence>
<dbReference type="Gene3D" id="3.30.1360.40">
    <property type="match status" value="1"/>
</dbReference>
<evidence type="ECO:0000256" key="2">
    <source>
        <dbReference type="ARBA" id="ARBA00022917"/>
    </source>
</evidence>
<comment type="similarity">
    <text evidence="1">Belongs to the RRF family.</text>
</comment>
<dbReference type="PANTHER" id="PTHR20982:SF3">
    <property type="entry name" value="MITOCHONDRIAL RIBOSOME RECYCLING FACTOR PSEUDO 1"/>
    <property type="match status" value="1"/>
</dbReference>
<dbReference type="EMBL" id="BARV01015698">
    <property type="protein sequence ID" value="GAI32289.1"/>
    <property type="molecule type" value="Genomic_DNA"/>
</dbReference>
<dbReference type="AlphaFoldDB" id="X1PN36"/>
<dbReference type="InterPro" id="IPR023584">
    <property type="entry name" value="Ribosome_recyc_fac_dom"/>
</dbReference>
<keyword evidence="2" id="KW-0648">Protein biosynthesis</keyword>
<gene>
    <name evidence="4" type="ORF">S06H3_27095</name>
</gene>
<dbReference type="GO" id="GO:0043023">
    <property type="term" value="F:ribosomal large subunit binding"/>
    <property type="evidence" value="ECO:0007669"/>
    <property type="project" value="TreeGrafter"/>
</dbReference>
<dbReference type="Pfam" id="PF01765">
    <property type="entry name" value="RRF"/>
    <property type="match status" value="1"/>
</dbReference>
<proteinExistence type="inferred from homology"/>
<dbReference type="InterPro" id="IPR036191">
    <property type="entry name" value="RRF_sf"/>
</dbReference>
<dbReference type="SUPFAM" id="SSF55194">
    <property type="entry name" value="Ribosome recycling factor, RRF"/>
    <property type="match status" value="1"/>
</dbReference>